<feature type="region of interest" description="Disordered" evidence="1">
    <location>
        <begin position="285"/>
        <end position="322"/>
    </location>
</feature>
<dbReference type="PANTHER" id="PTHR12436:SF4">
    <property type="entry name" value="LEUKOCYTE RECEPTOR CLUSTER MEMBER 8"/>
    <property type="match status" value="1"/>
</dbReference>
<dbReference type="AlphaFoldDB" id="A0A1D1ZED6"/>
<dbReference type="Gene3D" id="1.25.40.990">
    <property type="match status" value="1"/>
</dbReference>
<dbReference type="InterPro" id="IPR005062">
    <property type="entry name" value="SAC3/GANP/THP3_conserved"/>
</dbReference>
<dbReference type="PANTHER" id="PTHR12436">
    <property type="entry name" value="80 KDA MCM3-ASSOCIATED PROTEIN"/>
    <property type="match status" value="1"/>
</dbReference>
<feature type="compositionally biased region" description="Polar residues" evidence="1">
    <location>
        <begin position="76"/>
        <end position="99"/>
    </location>
</feature>
<accession>A0A1D1ZED6</accession>
<feature type="compositionally biased region" description="Acidic residues" evidence="1">
    <location>
        <begin position="605"/>
        <end position="614"/>
    </location>
</feature>
<dbReference type="InterPro" id="IPR000717">
    <property type="entry name" value="PCI_dom"/>
</dbReference>
<dbReference type="Pfam" id="PF03399">
    <property type="entry name" value="SAC3_GANP"/>
    <property type="match status" value="1"/>
</dbReference>
<sequence>MNRPDGYLMASESSSVETADTGQGQISLYASATSGYQSWHLAAGSAAVQWNSHRTDNGPTDNGIPSISSYHDDQQTKNTASFQDGTNVASHTSNVSSMGASSATNDYYAYFSSQNSTDPYAYAYQNHYYGYQQSSNDSVQHQVGAVQNTGAPYQPLSSFQNASSYVGPTSYSSTYYNPGDYQTTAGYQPAAAGYQSSDYSHQTNLWNDGNYAPHHHSTYALPDVNAGHCSSNVTVDPSNYQQHYSQWASYYSQTASAVICAPGTEHTPRTSVPVECPIPDFNGGYATVNSQPPPPGTTSWRQESISSGLPSLQGTNDAVGYSQNSAWQNGPLVFGNHQPSQATSHFQKPLDSTPLPCASVEDQQQAIYTLGSNAQFPLHVPQNFQPPLQQASTLDTLRVSKMQIPTNPRIATNLSISKMDKESSTIDGTPKPAYVNVSLSKPSNEVSSHDSAGGIMKQGTFPLSLRAYVERSFARCKDDEQRLSNQNTMKEIITKASADGTLYTRDWDTEPLFPLPSTSLDAVNKDSVNKFKRSPTRRTKSRWEPVAEEKMAEKPSPVIHISSGVAKYENKVNGWNSVTFLASQQTLANKNIQRPMKKQRFGDSDATEDGDGSGDSDKEQNLTKYYSSALALAHSPEERKRREHRHRRFEKGQERQGELKNYQPKGIRAAGLYNRRASVSLLSKYEDGSSQAVEDIDWDSFTVKGTCQEIEKRYLRLTSAPDPATVRPEEVLEKALTMVQISSKNYLYKCDQLKSIRQDLTVQRIRNELTVKVYETHARLALEAGDMPEFNQCQSQLKSLYAEGIKGCHFEFSAYNLLCVILHSSNNRELLSSMARLSAEAKKDEAVKHALAVRAAVTSGNYVLFFRLYKKAPNLSTCLMDLYLEKMRFEAVKCMSKSYRPTVPVSFIAQVLGFVRVVLTEETEGKEAYGVEECEEWLKAHGAIITVDNNGEMLLDAKGTSACLYMPEPDDAVAHGDSNLAVDDFLARAP</sequence>
<feature type="domain" description="PCI" evidence="2">
    <location>
        <begin position="786"/>
        <end position="971"/>
    </location>
</feature>
<feature type="region of interest" description="Disordered" evidence="1">
    <location>
        <begin position="591"/>
        <end position="663"/>
    </location>
</feature>
<dbReference type="PROSITE" id="PS50250">
    <property type="entry name" value="PCI"/>
    <property type="match status" value="1"/>
</dbReference>
<feature type="compositionally biased region" description="Polar residues" evidence="1">
    <location>
        <begin position="52"/>
        <end position="69"/>
    </location>
</feature>
<evidence type="ECO:0000259" key="2">
    <source>
        <dbReference type="PROSITE" id="PS50250"/>
    </source>
</evidence>
<feature type="compositionally biased region" description="Polar residues" evidence="1">
    <location>
        <begin position="297"/>
        <end position="322"/>
    </location>
</feature>
<evidence type="ECO:0000256" key="1">
    <source>
        <dbReference type="SAM" id="MobiDB-lite"/>
    </source>
</evidence>
<dbReference type="EMBL" id="GDJX01002743">
    <property type="protein sequence ID" value="JAT65193.1"/>
    <property type="molecule type" value="Transcribed_RNA"/>
</dbReference>
<feature type="region of interest" description="Disordered" evidence="1">
    <location>
        <begin position="52"/>
        <end position="99"/>
    </location>
</feature>
<protein>
    <submittedName>
        <fullName evidence="3">Leukocyte receptor cluster member 8</fullName>
    </submittedName>
</protein>
<keyword evidence="3" id="KW-0675">Receptor</keyword>
<proteinExistence type="predicted"/>
<dbReference type="InterPro" id="IPR045107">
    <property type="entry name" value="SAC3/GANP/THP3"/>
</dbReference>
<dbReference type="FunFam" id="1.25.40.990:FF:000005">
    <property type="entry name" value="Putative SAC3/GANP family protein"/>
    <property type="match status" value="1"/>
</dbReference>
<organism evidence="3">
    <name type="scientific">Anthurium amnicola</name>
    <dbReference type="NCBI Taxonomy" id="1678845"/>
    <lineage>
        <taxon>Eukaryota</taxon>
        <taxon>Viridiplantae</taxon>
        <taxon>Streptophyta</taxon>
        <taxon>Embryophyta</taxon>
        <taxon>Tracheophyta</taxon>
        <taxon>Spermatophyta</taxon>
        <taxon>Magnoliopsida</taxon>
        <taxon>Liliopsida</taxon>
        <taxon>Araceae</taxon>
        <taxon>Pothoideae</taxon>
        <taxon>Potheae</taxon>
        <taxon>Anthurium</taxon>
    </lineage>
</organism>
<gene>
    <name evidence="3" type="primary">leng8_1</name>
    <name evidence="3" type="ORF">g.90212</name>
</gene>
<dbReference type="GO" id="GO:0005634">
    <property type="term" value="C:nucleus"/>
    <property type="evidence" value="ECO:0007669"/>
    <property type="project" value="TreeGrafter"/>
</dbReference>
<name>A0A1D1ZED6_9ARAE</name>
<evidence type="ECO:0000313" key="3">
    <source>
        <dbReference type="EMBL" id="JAT65193.1"/>
    </source>
</evidence>
<reference evidence="3" key="1">
    <citation type="submission" date="2015-07" db="EMBL/GenBank/DDBJ databases">
        <title>Transcriptome Assembly of Anthurium amnicola.</title>
        <authorList>
            <person name="Suzuki J."/>
        </authorList>
    </citation>
    <scope>NUCLEOTIDE SEQUENCE</scope>
</reference>